<evidence type="ECO:0000259" key="3">
    <source>
        <dbReference type="PROSITE" id="PS51747"/>
    </source>
</evidence>
<dbReference type="Proteomes" id="UP000007014">
    <property type="component" value="Chromosome 18"/>
</dbReference>
<reference evidence="4 5" key="2">
    <citation type="journal article" date="2007" name="BMC Biol.">
        <title>A 100%-complete sequence reveals unusually simple genomic features in the hot-spring red alga Cyanidioschyzon merolae.</title>
        <authorList>
            <person name="Nozaki H."/>
            <person name="Takano H."/>
            <person name="Misumi O."/>
            <person name="Terasawa K."/>
            <person name="Matsuzaki M."/>
            <person name="Maruyama S."/>
            <person name="Nishida K."/>
            <person name="Yagisawa F."/>
            <person name="Yoshida Y."/>
            <person name="Fujiwara T."/>
            <person name="Takio S."/>
            <person name="Tamura K."/>
            <person name="Chung S.J."/>
            <person name="Nakamura S."/>
            <person name="Kuroiwa H."/>
            <person name="Tanaka K."/>
            <person name="Sato N."/>
            <person name="Kuroiwa T."/>
        </authorList>
    </citation>
    <scope>NUCLEOTIDE SEQUENCE [LARGE SCALE GENOMIC DNA]</scope>
    <source>
        <strain evidence="4 5">10D</strain>
    </source>
</reference>
<dbReference type="GO" id="GO:0005737">
    <property type="term" value="C:cytoplasm"/>
    <property type="evidence" value="ECO:0007669"/>
    <property type="project" value="TreeGrafter"/>
</dbReference>
<keyword evidence="5" id="KW-1185">Reference proteome</keyword>
<dbReference type="InterPro" id="IPR002125">
    <property type="entry name" value="CMP_dCMP_dom"/>
</dbReference>
<dbReference type="KEGG" id="cme:CYME_CMR236C"/>
<dbReference type="HOGENOM" id="CLU_1043344_0_0_1"/>
<organism evidence="4 5">
    <name type="scientific">Cyanidioschyzon merolae (strain NIES-3377 / 10D)</name>
    <name type="common">Unicellular red alga</name>
    <dbReference type="NCBI Taxonomy" id="280699"/>
    <lineage>
        <taxon>Eukaryota</taxon>
        <taxon>Rhodophyta</taxon>
        <taxon>Bangiophyceae</taxon>
        <taxon>Cyanidiales</taxon>
        <taxon>Cyanidiaceae</taxon>
        <taxon>Cyanidioschyzon</taxon>
    </lineage>
</organism>
<dbReference type="PANTHER" id="PTHR11079:SF156">
    <property type="entry name" value="INACTIVE TRNA-SPECIFIC ADENOSINE DEAMINASE-LIKE PROTEIN 3-RELATED"/>
    <property type="match status" value="1"/>
</dbReference>
<feature type="domain" description="CMP/dCMP-type deaminase" evidence="3">
    <location>
        <begin position="127"/>
        <end position="261"/>
    </location>
</feature>
<dbReference type="SUPFAM" id="SSF53927">
    <property type="entry name" value="Cytidine deaminase-like"/>
    <property type="match status" value="1"/>
</dbReference>
<dbReference type="PROSITE" id="PS51747">
    <property type="entry name" value="CYT_DCMP_DEAMINASES_2"/>
    <property type="match status" value="1"/>
</dbReference>
<dbReference type="GeneID" id="16996787"/>
<dbReference type="eggNOG" id="KOG2771">
    <property type="taxonomic scope" value="Eukaryota"/>
</dbReference>
<gene>
    <name evidence="4" type="ORF">CYME_CMR236C</name>
</gene>
<dbReference type="GO" id="GO:0008033">
    <property type="term" value="P:tRNA processing"/>
    <property type="evidence" value="ECO:0007669"/>
    <property type="project" value="UniProtKB-KW"/>
</dbReference>
<sequence length="267" mass="30009">MSLEPERHVEVWVIQAIPRHAEQLLRYLSSSVPLGRELAHLKRGHRDSTGAVNVLLALVSADDPEVPNRNAHAVLERLGVAREWVHTATLRRCVVPAVAPRTGLQSQHWSRTLWPVIYRPEAPEPPILAETEVGTALELLERLEHETQGTDVNAALVVRWPLPSAPAQVICSVQGPHAPLRCIDEASRIFRDRDNGEEHPHYMLTGLDLFTVREPCVCCAMAATHSRIRRLFFIHPDASFGGILRVGVHRLKALNHRYEAYQRQLAS</sequence>
<dbReference type="Gramene" id="CMR236CT">
    <property type="protein sequence ID" value="CMR236CT"/>
    <property type="gene ID" value="CMR236C"/>
</dbReference>
<dbReference type="AlphaFoldDB" id="M1UWB4"/>
<comment type="similarity">
    <text evidence="2">Belongs to the cytidine and deoxycytidylate deaminase family. ADAT3 subfamily.</text>
</comment>
<dbReference type="GO" id="GO:0052717">
    <property type="term" value="F:tRNA-specific adenosine-34 deaminase activity"/>
    <property type="evidence" value="ECO:0007669"/>
    <property type="project" value="TreeGrafter"/>
</dbReference>
<dbReference type="RefSeq" id="XP_005538502.1">
    <property type="nucleotide sequence ID" value="XM_005538445.1"/>
</dbReference>
<evidence type="ECO:0000256" key="1">
    <source>
        <dbReference type="ARBA" id="ARBA00022694"/>
    </source>
</evidence>
<dbReference type="OrthoDB" id="4059at2759"/>
<protein>
    <submittedName>
        <fullName evidence="4">Probable tRNA-specific adenosine-34 deaminase subunit TAD3</fullName>
    </submittedName>
</protein>
<dbReference type="PANTHER" id="PTHR11079">
    <property type="entry name" value="CYTOSINE DEAMINASE FAMILY MEMBER"/>
    <property type="match status" value="1"/>
</dbReference>
<dbReference type="OMA" id="MVERRRC"/>
<keyword evidence="1" id="KW-0819">tRNA processing</keyword>
<dbReference type="EMBL" id="AP006500">
    <property type="protein sequence ID" value="BAM82466.1"/>
    <property type="molecule type" value="Genomic_DNA"/>
</dbReference>
<dbReference type="Gene3D" id="3.40.140.10">
    <property type="entry name" value="Cytidine Deaminase, domain 2"/>
    <property type="match status" value="1"/>
</dbReference>
<evidence type="ECO:0000313" key="4">
    <source>
        <dbReference type="EMBL" id="BAM82466.1"/>
    </source>
</evidence>
<proteinExistence type="inferred from homology"/>
<dbReference type="STRING" id="280699.M1UWB4"/>
<dbReference type="GO" id="GO:0005634">
    <property type="term" value="C:nucleus"/>
    <property type="evidence" value="ECO:0007669"/>
    <property type="project" value="TreeGrafter"/>
</dbReference>
<accession>M1UWB4</accession>
<evidence type="ECO:0000313" key="5">
    <source>
        <dbReference type="Proteomes" id="UP000007014"/>
    </source>
</evidence>
<evidence type="ECO:0000256" key="2">
    <source>
        <dbReference type="ARBA" id="ARBA00038160"/>
    </source>
</evidence>
<reference evidence="4 5" key="1">
    <citation type="journal article" date="2004" name="Nature">
        <title>Genome sequence of the ultrasmall unicellular red alga Cyanidioschyzon merolae 10D.</title>
        <authorList>
            <person name="Matsuzaki M."/>
            <person name="Misumi O."/>
            <person name="Shin-i T."/>
            <person name="Maruyama S."/>
            <person name="Takahara M."/>
            <person name="Miyagishima S."/>
            <person name="Mori T."/>
            <person name="Nishida K."/>
            <person name="Yagisawa F."/>
            <person name="Nishida K."/>
            <person name="Yoshida Y."/>
            <person name="Nishimura Y."/>
            <person name="Nakao S."/>
            <person name="Kobayashi T."/>
            <person name="Momoyama Y."/>
            <person name="Higashiyama T."/>
            <person name="Minoda A."/>
            <person name="Sano M."/>
            <person name="Nomoto H."/>
            <person name="Oishi K."/>
            <person name="Hayashi H."/>
            <person name="Ohta F."/>
            <person name="Nishizaka S."/>
            <person name="Haga S."/>
            <person name="Miura S."/>
            <person name="Morishita T."/>
            <person name="Kabeya Y."/>
            <person name="Terasawa K."/>
            <person name="Suzuki Y."/>
            <person name="Ishii Y."/>
            <person name="Asakawa S."/>
            <person name="Takano H."/>
            <person name="Ohta N."/>
            <person name="Kuroiwa H."/>
            <person name="Tanaka K."/>
            <person name="Shimizu N."/>
            <person name="Sugano S."/>
            <person name="Sato N."/>
            <person name="Nozaki H."/>
            <person name="Ogasawara N."/>
            <person name="Kohara Y."/>
            <person name="Kuroiwa T."/>
        </authorList>
    </citation>
    <scope>NUCLEOTIDE SEQUENCE [LARGE SCALE GENOMIC DNA]</scope>
    <source>
        <strain evidence="4 5">10D</strain>
    </source>
</reference>
<name>M1UWB4_CYAM1</name>
<dbReference type="InterPro" id="IPR016193">
    <property type="entry name" value="Cytidine_deaminase-like"/>
</dbReference>